<name>A0ABV9LQY4_9ACTN</name>
<protein>
    <submittedName>
        <fullName evidence="2">Transcriptional regulator</fullName>
    </submittedName>
</protein>
<evidence type="ECO:0000313" key="2">
    <source>
        <dbReference type="EMBL" id="MFC4696040.1"/>
    </source>
</evidence>
<evidence type="ECO:0000256" key="1">
    <source>
        <dbReference type="SAM" id="MobiDB-lite"/>
    </source>
</evidence>
<comment type="caution">
    <text evidence="2">The sequence shown here is derived from an EMBL/GenBank/DDBJ whole genome shotgun (WGS) entry which is preliminary data.</text>
</comment>
<feature type="region of interest" description="Disordered" evidence="1">
    <location>
        <begin position="98"/>
        <end position="119"/>
    </location>
</feature>
<dbReference type="SUPFAM" id="SSF46785">
    <property type="entry name" value="Winged helix' DNA-binding domain"/>
    <property type="match status" value="1"/>
</dbReference>
<reference evidence="3" key="1">
    <citation type="journal article" date="2019" name="Int. J. Syst. Evol. Microbiol.">
        <title>The Global Catalogue of Microorganisms (GCM) 10K type strain sequencing project: providing services to taxonomists for standard genome sequencing and annotation.</title>
        <authorList>
            <consortium name="The Broad Institute Genomics Platform"/>
            <consortium name="The Broad Institute Genome Sequencing Center for Infectious Disease"/>
            <person name="Wu L."/>
            <person name="Ma J."/>
        </authorList>
    </citation>
    <scope>NUCLEOTIDE SEQUENCE [LARGE SCALE GENOMIC DNA]</scope>
    <source>
        <strain evidence="3">CCUG 62763</strain>
    </source>
</reference>
<proteinExistence type="predicted"/>
<dbReference type="Proteomes" id="UP001596025">
    <property type="component" value="Unassembled WGS sequence"/>
</dbReference>
<evidence type="ECO:0000313" key="3">
    <source>
        <dbReference type="Proteomes" id="UP001596025"/>
    </source>
</evidence>
<dbReference type="InterPro" id="IPR036390">
    <property type="entry name" value="WH_DNA-bd_sf"/>
</dbReference>
<gene>
    <name evidence="2" type="ORF">ACFO3M_21755</name>
</gene>
<organism evidence="2 3">
    <name type="scientific">Geodermatophilus arenarius</name>
    <dbReference type="NCBI Taxonomy" id="1137990"/>
    <lineage>
        <taxon>Bacteria</taxon>
        <taxon>Bacillati</taxon>
        <taxon>Actinomycetota</taxon>
        <taxon>Actinomycetes</taxon>
        <taxon>Geodermatophilales</taxon>
        <taxon>Geodermatophilaceae</taxon>
        <taxon>Geodermatophilus</taxon>
    </lineage>
</organism>
<dbReference type="RefSeq" id="WP_387994001.1">
    <property type="nucleotide sequence ID" value="NZ_JBHSGR010000034.1"/>
</dbReference>
<feature type="compositionally biased region" description="Pro residues" evidence="1">
    <location>
        <begin position="101"/>
        <end position="119"/>
    </location>
</feature>
<dbReference type="InterPro" id="IPR036388">
    <property type="entry name" value="WH-like_DNA-bd_sf"/>
</dbReference>
<dbReference type="Gene3D" id="1.10.10.10">
    <property type="entry name" value="Winged helix-like DNA-binding domain superfamily/Winged helix DNA-binding domain"/>
    <property type="match status" value="1"/>
</dbReference>
<keyword evidence="3" id="KW-1185">Reference proteome</keyword>
<sequence length="119" mass="12724">MTADARAARPSWTFLTNHGHVLLAVAADPDARVVDVAARVGVTPRAALGILRDLEEGGYLTRHRHGRRTRYEIRPHQHFRHPATAAYEVDALLAVFARDQGPPPGGRPAADPPPGSGGG</sequence>
<dbReference type="EMBL" id="JBHSGR010000034">
    <property type="protein sequence ID" value="MFC4696040.1"/>
    <property type="molecule type" value="Genomic_DNA"/>
</dbReference>
<accession>A0ABV9LQY4</accession>